<name>A0ACC2ULV6_9FUNG</name>
<sequence length="309" mass="34167">MGRKGNFGDDHSHSAGGASGRKRGGGSSRGKSKSHFASGGSKRMMYLGTPELDGEPNMGMEELDRGDMSEGEKRASNKLPVPVAMWDFDHCDPKRCSGKKLLRQGMITRLKVNQPFSGISLSPTGEQLVSPSDREIVAEFGVAVVEASWARIDEVPFRKMKILNNRLLPYLVATNPVNYGKPYKLNCVEAIAACFFITGYKSYGHQIMCKFSWGHAFYKVNRRLFRIYRNCTDAASVVQAQQDWLNTLQVETATKEMDKLALDSGINGRDKGLVDSDDDMPLVNPNHQPSDESESSDESSDEETTSSDH</sequence>
<keyword evidence="2" id="KW-1185">Reference proteome</keyword>
<proteinExistence type="predicted"/>
<protein>
    <submittedName>
        <fullName evidence="1">Ribosome biogenesis protein tsr3</fullName>
    </submittedName>
</protein>
<organism evidence="1 2">
    <name type="scientific">Entomophthora muscae</name>
    <dbReference type="NCBI Taxonomy" id="34485"/>
    <lineage>
        <taxon>Eukaryota</taxon>
        <taxon>Fungi</taxon>
        <taxon>Fungi incertae sedis</taxon>
        <taxon>Zoopagomycota</taxon>
        <taxon>Entomophthoromycotina</taxon>
        <taxon>Entomophthoromycetes</taxon>
        <taxon>Entomophthorales</taxon>
        <taxon>Entomophthoraceae</taxon>
        <taxon>Entomophthora</taxon>
    </lineage>
</organism>
<evidence type="ECO:0000313" key="2">
    <source>
        <dbReference type="Proteomes" id="UP001165960"/>
    </source>
</evidence>
<evidence type="ECO:0000313" key="1">
    <source>
        <dbReference type="EMBL" id="KAJ9087756.1"/>
    </source>
</evidence>
<dbReference type="EMBL" id="QTSX02000204">
    <property type="protein sequence ID" value="KAJ9087756.1"/>
    <property type="molecule type" value="Genomic_DNA"/>
</dbReference>
<accession>A0ACC2ULV6</accession>
<gene>
    <name evidence="1" type="primary">TSR3_1</name>
    <name evidence="1" type="ORF">DSO57_1030125</name>
</gene>
<dbReference type="Proteomes" id="UP001165960">
    <property type="component" value="Unassembled WGS sequence"/>
</dbReference>
<reference evidence="1" key="1">
    <citation type="submission" date="2022-04" db="EMBL/GenBank/DDBJ databases">
        <title>Genome of the entomopathogenic fungus Entomophthora muscae.</title>
        <authorList>
            <person name="Elya C."/>
            <person name="Lovett B.R."/>
            <person name="Lee E."/>
            <person name="Macias A.M."/>
            <person name="Hajek A.E."/>
            <person name="De Bivort B.L."/>
            <person name="Kasson M.T."/>
            <person name="De Fine Licht H.H."/>
            <person name="Stajich J.E."/>
        </authorList>
    </citation>
    <scope>NUCLEOTIDE SEQUENCE</scope>
    <source>
        <strain evidence="1">Berkeley</strain>
    </source>
</reference>
<comment type="caution">
    <text evidence="1">The sequence shown here is derived from an EMBL/GenBank/DDBJ whole genome shotgun (WGS) entry which is preliminary data.</text>
</comment>